<keyword evidence="1" id="KW-0614">Plasmid</keyword>
<evidence type="ECO:0000313" key="1">
    <source>
        <dbReference type="EMBL" id="WNC17939.1"/>
    </source>
</evidence>
<dbReference type="EMBL" id="CP134052">
    <property type="protein sequence ID" value="WNC17939.1"/>
    <property type="molecule type" value="Genomic_DNA"/>
</dbReference>
<evidence type="ECO:0000313" key="2">
    <source>
        <dbReference type="Proteomes" id="UP001256827"/>
    </source>
</evidence>
<organism evidence="1 2">
    <name type="scientific">Brevibacillus brevis</name>
    <name type="common">Bacillus brevis</name>
    <dbReference type="NCBI Taxonomy" id="1393"/>
    <lineage>
        <taxon>Bacteria</taxon>
        <taxon>Bacillati</taxon>
        <taxon>Bacillota</taxon>
        <taxon>Bacilli</taxon>
        <taxon>Bacillales</taxon>
        <taxon>Paenibacillaceae</taxon>
        <taxon>Brevibacillus</taxon>
    </lineage>
</organism>
<protein>
    <recommendedName>
        <fullName evidence="3">Large polyvalent protein associated domain-containing protein</fullName>
    </recommendedName>
</protein>
<name>A0ABY9TE44_BREBE</name>
<sequence length="129" mass="15214">MEKVSVKQITFARVEGRHIDLFKKTFSTWNDVETAINNAARTAPDTGGYDKCDFWIEWEDGNTYKGRFDMQRQHCFDRQPLADHVNVYLRFLAGEQKPSHMTAQQYEQFISEYQESAREFLQTYQIGSE</sequence>
<gene>
    <name evidence="1" type="ORF">RGB73_30250</name>
</gene>
<geneLocation type="plasmid" evidence="1 2">
    <name>pBbsI</name>
</geneLocation>
<keyword evidence="2" id="KW-1185">Reference proteome</keyword>
<evidence type="ECO:0008006" key="3">
    <source>
        <dbReference type="Google" id="ProtNLM"/>
    </source>
</evidence>
<dbReference type="Proteomes" id="UP001256827">
    <property type="component" value="Plasmid pBbsI"/>
</dbReference>
<dbReference type="RefSeq" id="WP_310774733.1">
    <property type="nucleotide sequence ID" value="NZ_CP134052.1"/>
</dbReference>
<accession>A0ABY9TE44</accession>
<proteinExistence type="predicted"/>
<reference evidence="1 2" key="1">
    <citation type="submission" date="2023-09" db="EMBL/GenBank/DDBJ databases">
        <title>Complete Genome and Methylome dissection of Bacillus brevis NEB573 original source of BbsI restriction endonuclease.</title>
        <authorList>
            <person name="Fomenkov A."/>
            <person name="Roberts R.D."/>
        </authorList>
    </citation>
    <scope>NUCLEOTIDE SEQUENCE [LARGE SCALE GENOMIC DNA]</scope>
    <source>
        <strain evidence="1 2">NEB573</strain>
        <plasmid evidence="1 2">pBbsI</plasmid>
    </source>
</reference>